<evidence type="ECO:0000313" key="1">
    <source>
        <dbReference type="EMBL" id="DAD71841.1"/>
    </source>
</evidence>
<dbReference type="EMBL" id="BK015888">
    <property type="protein sequence ID" value="DAD71841.1"/>
    <property type="molecule type" value="Genomic_DNA"/>
</dbReference>
<reference evidence="1" key="1">
    <citation type="journal article" date="2021" name="Proc. Natl. Acad. Sci. U.S.A.">
        <title>A Catalog of Tens of Thousands of Viruses from Human Metagenomes Reveals Hidden Associations with Chronic Diseases.</title>
        <authorList>
            <person name="Tisza M.J."/>
            <person name="Buck C.B."/>
        </authorList>
    </citation>
    <scope>NUCLEOTIDE SEQUENCE</scope>
    <source>
        <strain evidence="1">CtoiW10</strain>
    </source>
</reference>
<name>A0A8S5LPA5_9CAUD</name>
<organism evidence="1">
    <name type="scientific">Siphoviridae sp. ctoiW10</name>
    <dbReference type="NCBI Taxonomy" id="2827592"/>
    <lineage>
        <taxon>Viruses</taxon>
        <taxon>Duplodnaviria</taxon>
        <taxon>Heunggongvirae</taxon>
        <taxon>Uroviricota</taxon>
        <taxon>Caudoviricetes</taxon>
    </lineage>
</organism>
<accession>A0A8S5LPA5</accession>
<sequence length="31" mass="3461">MNTWMLSEEKLSKRGLTMFALGVGENFAEGL</sequence>
<protein>
    <submittedName>
        <fullName evidence="1">Uncharacterized protein</fullName>
    </submittedName>
</protein>
<proteinExistence type="predicted"/>